<evidence type="ECO:0000313" key="5">
    <source>
        <dbReference type="Proteomes" id="UP001232755"/>
    </source>
</evidence>
<dbReference type="Pfam" id="PF14246">
    <property type="entry name" value="TetR_C_7"/>
    <property type="match status" value="1"/>
</dbReference>
<dbReference type="SUPFAM" id="SSF48498">
    <property type="entry name" value="Tetracyclin repressor-like, C-terminal domain"/>
    <property type="match status" value="1"/>
</dbReference>
<dbReference type="PANTHER" id="PTHR30055">
    <property type="entry name" value="HTH-TYPE TRANSCRIPTIONAL REGULATOR RUTR"/>
    <property type="match status" value="1"/>
</dbReference>
<gene>
    <name evidence="4" type="ORF">QF034_008143</name>
</gene>
<comment type="caution">
    <text evidence="4">The sequence shown here is derived from an EMBL/GenBank/DDBJ whole genome shotgun (WGS) entry which is preliminary data.</text>
</comment>
<dbReference type="SUPFAM" id="SSF46689">
    <property type="entry name" value="Homeodomain-like"/>
    <property type="match status" value="1"/>
</dbReference>
<dbReference type="InterPro" id="IPR009057">
    <property type="entry name" value="Homeodomain-like_sf"/>
</dbReference>
<protein>
    <submittedName>
        <fullName evidence="4">TetR/AcrR family transcriptional repressor of mexJK operon</fullName>
    </submittedName>
</protein>
<keyword evidence="5" id="KW-1185">Reference proteome</keyword>
<dbReference type="InterPro" id="IPR050109">
    <property type="entry name" value="HTH-type_TetR-like_transc_reg"/>
</dbReference>
<name>A0ABU0R5L0_9ACTN</name>
<dbReference type="PRINTS" id="PR00455">
    <property type="entry name" value="HTHTETR"/>
</dbReference>
<dbReference type="InterPro" id="IPR001647">
    <property type="entry name" value="HTH_TetR"/>
</dbReference>
<dbReference type="Gene3D" id="1.10.357.10">
    <property type="entry name" value="Tetracycline Repressor, domain 2"/>
    <property type="match status" value="1"/>
</dbReference>
<evidence type="ECO:0000259" key="3">
    <source>
        <dbReference type="PROSITE" id="PS50977"/>
    </source>
</evidence>
<accession>A0ABU0R5L0</accession>
<dbReference type="PROSITE" id="PS50977">
    <property type="entry name" value="HTH_TETR_2"/>
    <property type="match status" value="1"/>
</dbReference>
<reference evidence="4 5" key="1">
    <citation type="submission" date="2023-07" db="EMBL/GenBank/DDBJ databases">
        <title>Comparative genomics of wheat-associated soil bacteria to identify genetic determinants of phenazine resistance.</title>
        <authorList>
            <person name="Mouncey N."/>
        </authorList>
    </citation>
    <scope>NUCLEOTIDE SEQUENCE [LARGE SCALE GENOMIC DNA]</scope>
    <source>
        <strain evidence="4 5">B3I12</strain>
    </source>
</reference>
<dbReference type="PANTHER" id="PTHR30055:SF146">
    <property type="entry name" value="HTH-TYPE TRANSCRIPTIONAL DUAL REGULATOR CECR"/>
    <property type="match status" value="1"/>
</dbReference>
<organism evidence="4 5">
    <name type="scientific">Streptomyces africanus</name>
    <dbReference type="NCBI Taxonomy" id="231024"/>
    <lineage>
        <taxon>Bacteria</taxon>
        <taxon>Bacillati</taxon>
        <taxon>Actinomycetota</taxon>
        <taxon>Actinomycetes</taxon>
        <taxon>Kitasatosporales</taxon>
        <taxon>Streptomycetaceae</taxon>
        <taxon>Streptomyces</taxon>
    </lineage>
</organism>
<proteinExistence type="predicted"/>
<keyword evidence="1 2" id="KW-0238">DNA-binding</keyword>
<evidence type="ECO:0000313" key="4">
    <source>
        <dbReference type="EMBL" id="MDQ0753912.1"/>
    </source>
</evidence>
<feature type="DNA-binding region" description="H-T-H motif" evidence="2">
    <location>
        <begin position="52"/>
        <end position="71"/>
    </location>
</feature>
<dbReference type="Proteomes" id="UP001232755">
    <property type="component" value="Unassembled WGS sequence"/>
</dbReference>
<evidence type="ECO:0000256" key="2">
    <source>
        <dbReference type="PROSITE-ProRule" id="PRU00335"/>
    </source>
</evidence>
<sequence>MRSGWFSHYTEPMGSEVSTGSGRPARGRIERRQAILDGAFAVFTRHGYAQACVKEIAQEAGVAKPTVYSHLNDKESLYREAVEAAADRVGAQSLAVVEQLREAAADSDPRASLTAVAHGLLRAFSNEDARAVRQLACAQAAQFPDLAASVRERTALRVRSALADRLARLALAGRLRPCDPELAAEHFLSLLTGPLEYRPDAAPDTVADTAMDVFLRAYGR</sequence>
<feature type="domain" description="HTH tetR-type" evidence="3">
    <location>
        <begin position="29"/>
        <end position="89"/>
    </location>
</feature>
<dbReference type="Pfam" id="PF00440">
    <property type="entry name" value="TetR_N"/>
    <property type="match status" value="1"/>
</dbReference>
<evidence type="ECO:0000256" key="1">
    <source>
        <dbReference type="ARBA" id="ARBA00023125"/>
    </source>
</evidence>
<dbReference type="EMBL" id="JAUSYP010000001">
    <property type="protein sequence ID" value="MDQ0753912.1"/>
    <property type="molecule type" value="Genomic_DNA"/>
</dbReference>
<dbReference type="InterPro" id="IPR039536">
    <property type="entry name" value="TetR_C_Proteobacteria"/>
</dbReference>
<dbReference type="InterPro" id="IPR036271">
    <property type="entry name" value="Tet_transcr_reg_TetR-rel_C_sf"/>
</dbReference>